<proteinExistence type="predicted"/>
<reference evidence="2 3" key="1">
    <citation type="submission" date="2017-11" db="EMBL/GenBank/DDBJ databases">
        <title>Complete genome of a free-living desiccation-tolerant cyanobacterium and its photosynthetic adaptation to extreme terrestrial habitat.</title>
        <authorList>
            <person name="Shang J."/>
        </authorList>
    </citation>
    <scope>NUCLEOTIDE SEQUENCE [LARGE SCALE GENOMIC DNA]</scope>
    <source>
        <strain evidence="2 3">CCNUN1</strain>
    </source>
</reference>
<gene>
    <name evidence="2" type="ORF">COO91_08659</name>
</gene>
<organism evidence="2 3">
    <name type="scientific">Nostoc flagelliforme CCNUN1</name>
    <dbReference type="NCBI Taxonomy" id="2038116"/>
    <lineage>
        <taxon>Bacteria</taxon>
        <taxon>Bacillati</taxon>
        <taxon>Cyanobacteriota</taxon>
        <taxon>Cyanophyceae</taxon>
        <taxon>Nostocales</taxon>
        <taxon>Nostocaceae</taxon>
        <taxon>Nostoc</taxon>
    </lineage>
</organism>
<dbReference type="AlphaFoldDB" id="A0A2K8T4D0"/>
<name>A0A2K8T4D0_9NOSO</name>
<dbReference type="EMBL" id="CP024785">
    <property type="protein sequence ID" value="AUB42519.1"/>
    <property type="molecule type" value="Genomic_DNA"/>
</dbReference>
<keyword evidence="3" id="KW-1185">Reference proteome</keyword>
<protein>
    <submittedName>
        <fullName evidence="2">Uncharacterized protein</fullName>
    </submittedName>
</protein>
<dbReference type="KEGG" id="nfl:COO91_08659"/>
<evidence type="ECO:0000256" key="1">
    <source>
        <dbReference type="SAM" id="MobiDB-lite"/>
    </source>
</evidence>
<accession>A0A2K8T4D0</accession>
<feature type="region of interest" description="Disordered" evidence="1">
    <location>
        <begin position="25"/>
        <end position="49"/>
    </location>
</feature>
<sequence length="49" mass="5074">MLETELPTDVALGLGELTVGVDEQAANSTLKHNPVTKAPAIGKTGEKNN</sequence>
<evidence type="ECO:0000313" key="3">
    <source>
        <dbReference type="Proteomes" id="UP000232003"/>
    </source>
</evidence>
<evidence type="ECO:0000313" key="2">
    <source>
        <dbReference type="EMBL" id="AUB42519.1"/>
    </source>
</evidence>
<dbReference type="Proteomes" id="UP000232003">
    <property type="component" value="Chromosome"/>
</dbReference>